<evidence type="ECO:0000259" key="7">
    <source>
        <dbReference type="PROSITE" id="PS50160"/>
    </source>
</evidence>
<dbReference type="GO" id="GO:0032807">
    <property type="term" value="C:DNA ligase IV complex"/>
    <property type="evidence" value="ECO:0007669"/>
    <property type="project" value="TreeGrafter"/>
</dbReference>
<evidence type="ECO:0000256" key="1">
    <source>
        <dbReference type="ARBA" id="ARBA00007572"/>
    </source>
</evidence>
<gene>
    <name evidence="8" type="ORF">ASPFODRAFT_182072</name>
</gene>
<reference evidence="9" key="1">
    <citation type="journal article" date="2017" name="Genome Biol.">
        <title>Comparative genomics reveals high biological diversity and specific adaptations in the industrially and medically important fungal genus Aspergillus.</title>
        <authorList>
            <person name="de Vries R.P."/>
            <person name="Riley R."/>
            <person name="Wiebenga A."/>
            <person name="Aguilar-Osorio G."/>
            <person name="Amillis S."/>
            <person name="Uchima C.A."/>
            <person name="Anderluh G."/>
            <person name="Asadollahi M."/>
            <person name="Askin M."/>
            <person name="Barry K."/>
            <person name="Battaglia E."/>
            <person name="Bayram O."/>
            <person name="Benocci T."/>
            <person name="Braus-Stromeyer S.A."/>
            <person name="Caldana C."/>
            <person name="Canovas D."/>
            <person name="Cerqueira G.C."/>
            <person name="Chen F."/>
            <person name="Chen W."/>
            <person name="Choi C."/>
            <person name="Clum A."/>
            <person name="Dos Santos R.A."/>
            <person name="Damasio A.R."/>
            <person name="Diallinas G."/>
            <person name="Emri T."/>
            <person name="Fekete E."/>
            <person name="Flipphi M."/>
            <person name="Freyberg S."/>
            <person name="Gallo A."/>
            <person name="Gournas C."/>
            <person name="Habgood R."/>
            <person name="Hainaut M."/>
            <person name="Harispe M.L."/>
            <person name="Henrissat B."/>
            <person name="Hilden K.S."/>
            <person name="Hope R."/>
            <person name="Hossain A."/>
            <person name="Karabika E."/>
            <person name="Karaffa L."/>
            <person name="Karanyi Z."/>
            <person name="Krasevec N."/>
            <person name="Kuo A."/>
            <person name="Kusch H."/>
            <person name="LaButti K."/>
            <person name="Lagendijk E.L."/>
            <person name="Lapidus A."/>
            <person name="Levasseur A."/>
            <person name="Lindquist E."/>
            <person name="Lipzen A."/>
            <person name="Logrieco A.F."/>
            <person name="MacCabe A."/>
            <person name="Maekelae M.R."/>
            <person name="Malavazi I."/>
            <person name="Melin P."/>
            <person name="Meyer V."/>
            <person name="Mielnichuk N."/>
            <person name="Miskei M."/>
            <person name="Molnar A.P."/>
            <person name="Mule G."/>
            <person name="Ngan C.Y."/>
            <person name="Orejas M."/>
            <person name="Orosz E."/>
            <person name="Ouedraogo J.P."/>
            <person name="Overkamp K.M."/>
            <person name="Park H.-S."/>
            <person name="Perrone G."/>
            <person name="Piumi F."/>
            <person name="Punt P.J."/>
            <person name="Ram A.F."/>
            <person name="Ramon A."/>
            <person name="Rauscher S."/>
            <person name="Record E."/>
            <person name="Riano-Pachon D.M."/>
            <person name="Robert V."/>
            <person name="Roehrig J."/>
            <person name="Ruller R."/>
            <person name="Salamov A."/>
            <person name="Salih N.S."/>
            <person name="Samson R.A."/>
            <person name="Sandor E."/>
            <person name="Sanguinetti M."/>
            <person name="Schuetze T."/>
            <person name="Sepcic K."/>
            <person name="Shelest E."/>
            <person name="Sherlock G."/>
            <person name="Sophianopoulou V."/>
            <person name="Squina F.M."/>
            <person name="Sun H."/>
            <person name="Susca A."/>
            <person name="Todd R.B."/>
            <person name="Tsang A."/>
            <person name="Unkles S.E."/>
            <person name="van de Wiele N."/>
            <person name="van Rossen-Uffink D."/>
            <person name="Oliveira J.V."/>
            <person name="Vesth T.C."/>
            <person name="Visser J."/>
            <person name="Yu J.-H."/>
            <person name="Zhou M."/>
            <person name="Andersen M.R."/>
            <person name="Archer D.B."/>
            <person name="Baker S.E."/>
            <person name="Benoit I."/>
            <person name="Brakhage A.A."/>
            <person name="Braus G.H."/>
            <person name="Fischer R."/>
            <person name="Frisvad J.C."/>
            <person name="Goldman G.H."/>
            <person name="Houbraken J."/>
            <person name="Oakley B."/>
            <person name="Pocsi I."/>
            <person name="Scazzocchio C."/>
            <person name="Seiboth B."/>
            <person name="vanKuyk P.A."/>
            <person name="Wortman J."/>
            <person name="Dyer P.S."/>
            <person name="Grigoriev I.V."/>
        </authorList>
    </citation>
    <scope>NUCLEOTIDE SEQUENCE [LARGE SCALE GENOMIC DNA]</scope>
    <source>
        <strain evidence="9">CBS 106.47</strain>
    </source>
</reference>
<proteinExistence type="inferred from homology"/>
<dbReference type="PROSITE" id="PS50160">
    <property type="entry name" value="DNA_LIGASE_A3"/>
    <property type="match status" value="1"/>
</dbReference>
<protein>
    <recommendedName>
        <fullName evidence="7">ATP-dependent DNA ligase family profile domain-containing protein</fullName>
    </recommendedName>
</protein>
<dbReference type="GO" id="GO:0005524">
    <property type="term" value="F:ATP binding"/>
    <property type="evidence" value="ECO:0007669"/>
    <property type="project" value="UniProtKB-KW"/>
</dbReference>
<dbReference type="Proteomes" id="UP000184063">
    <property type="component" value="Unassembled WGS sequence"/>
</dbReference>
<feature type="compositionally biased region" description="Polar residues" evidence="6">
    <location>
        <begin position="687"/>
        <end position="705"/>
    </location>
</feature>
<dbReference type="VEuPathDB" id="FungiDB:ASPFODRAFT_182072"/>
<feature type="compositionally biased region" description="Polar residues" evidence="6">
    <location>
        <begin position="774"/>
        <end position="796"/>
    </location>
</feature>
<dbReference type="CDD" id="cd08039">
    <property type="entry name" value="Adenylation_DNA_ligase_Fungal"/>
    <property type="match status" value="1"/>
</dbReference>
<dbReference type="EMBL" id="KV878238">
    <property type="protein sequence ID" value="OJZ89259.1"/>
    <property type="molecule type" value="Genomic_DNA"/>
</dbReference>
<dbReference type="GO" id="GO:0006310">
    <property type="term" value="P:DNA recombination"/>
    <property type="evidence" value="ECO:0007669"/>
    <property type="project" value="InterPro"/>
</dbReference>
<dbReference type="InterPro" id="IPR036599">
    <property type="entry name" value="DNA_ligase_N_sf"/>
</dbReference>
<dbReference type="GO" id="GO:0003677">
    <property type="term" value="F:DNA binding"/>
    <property type="evidence" value="ECO:0007669"/>
    <property type="project" value="InterPro"/>
</dbReference>
<dbReference type="OrthoDB" id="2160351at2759"/>
<keyword evidence="4" id="KW-0067">ATP-binding</keyword>
<evidence type="ECO:0000256" key="3">
    <source>
        <dbReference type="ARBA" id="ARBA00022741"/>
    </source>
</evidence>
<dbReference type="Pfam" id="PF01068">
    <property type="entry name" value="DNA_ligase_A_M"/>
    <property type="match status" value="1"/>
</dbReference>
<name>A0A1M3TQZ1_ASPLC</name>
<feature type="compositionally biased region" description="Basic and acidic residues" evidence="6">
    <location>
        <begin position="673"/>
        <end position="686"/>
    </location>
</feature>
<keyword evidence="3" id="KW-0547">Nucleotide-binding</keyword>
<dbReference type="Gene3D" id="1.10.3260.10">
    <property type="entry name" value="DNA ligase, ATP-dependent, N-terminal domain"/>
    <property type="match status" value="1"/>
</dbReference>
<organism evidence="8 9">
    <name type="scientific">Aspergillus luchuensis (strain CBS 106.47)</name>
    <dbReference type="NCBI Taxonomy" id="1137211"/>
    <lineage>
        <taxon>Eukaryota</taxon>
        <taxon>Fungi</taxon>
        <taxon>Dikarya</taxon>
        <taxon>Ascomycota</taxon>
        <taxon>Pezizomycotina</taxon>
        <taxon>Eurotiomycetes</taxon>
        <taxon>Eurotiomycetidae</taxon>
        <taxon>Eurotiales</taxon>
        <taxon>Aspergillaceae</taxon>
        <taxon>Aspergillus</taxon>
        <taxon>Aspergillus subgen. Circumdati</taxon>
    </lineage>
</organism>
<dbReference type="GO" id="GO:0006303">
    <property type="term" value="P:double-strand break repair via nonhomologous end joining"/>
    <property type="evidence" value="ECO:0007669"/>
    <property type="project" value="TreeGrafter"/>
</dbReference>
<accession>A0A1M3TQZ1</accession>
<sequence length="1065" mass="119974">MGFKFAHLCDLLSTLEDNRVLKAAHEAKVVNPDIRAVSRWFAQNEKRIRDKDTDQLALLSCMFPEKRTDRVYWLQDTSLAKIIARCLLLGCSRRQELERWRVSGGVDLGQCVENVMRQAENHVTNGQDVTVEEIDKALAEIASRCRFSGPQVRRQRTAVKVDQTLSPLYRRLSSRDAKWLTRMILKSYSPVSLPVNIVLKRFHFLLPHLLLFQDSFERALSVLGSSPIKHFPPQPDAALAKDLGIIAVGHLSPAVGVKIGRPEYYKARSIKHCCRMIGNRRMSIERKYDGEYCQIHIDLSNDSDWIQIFSKSGKDSTGDRAGIHQVISESLKLRRPGCKISQRCILEGELLVWSDKHGSIADFHKLRKFISRSGTFIGTQSDSPPQPYEHLMIVFFDILLMDDNVCLRLPHRERRLLLKDTIEPIPGRADISEQWVVDFSHHGGQSRLESIFNRGITERWEGLVLKASEDPYFTIFSDDKDNPSFGRWIKLKKDYIPGLGDTVDLAIIGARYNSRDAVALKQVKKLSWTEFFIGCLVNKEMVVQSGAIPKFRVLDVINHHCMHVRFMQFLNQFGGFCARSPDSEHGFILEYGESVVNPMDVVFKTPFVVEMLGSGFEKPSGARYYTLRFPRILKFLSDRSFEDAASYRELQLLAETARSALDEDPGNHEYEAAKRMKLRDRSECTPDRSQSLQTTQSPFLQSSTTAEDDSGTGAFVSPSNNALNAPDALLGSARQTKRRRESSAMQRAIPIHVDLNRDPSPPTAQSVRGKYLTDNANLSSHAAGQRKNSTQTTGSSDAEKAFRPSQMPGPSSGLDKLQKHSEPLHKVIDRQIESNVTLETCSNRPSGNETVAPHLCQKATQRILSPLLHSSIYVHHDVSSDDMVVSQPIPNAWKIAPTLNEFVRKLTRPDTQCRPRTSNHHAVPHGTAYGLVMIPGKSAALCTVLPDLIRAIANTFQSYRLNSHHQGGKVMILDSSFLKLNISSNDTRFCLHQTLEGISKAFFYACVSWTFDGPPGHDSSEDQARECDALYTRPKITVSFDRRELGLLGEKQSHRAFGPCDTSHI</sequence>
<feature type="region of interest" description="Disordered" evidence="6">
    <location>
        <begin position="673"/>
        <end position="817"/>
    </location>
</feature>
<dbReference type="Pfam" id="PF04675">
    <property type="entry name" value="DNA_ligase_A_N"/>
    <property type="match status" value="1"/>
</dbReference>
<comment type="similarity">
    <text evidence="1">Belongs to the ATP-dependent DNA ligase family.</text>
</comment>
<evidence type="ECO:0000313" key="8">
    <source>
        <dbReference type="EMBL" id="OJZ89259.1"/>
    </source>
</evidence>
<dbReference type="PANTHER" id="PTHR45997">
    <property type="entry name" value="DNA LIGASE 4"/>
    <property type="match status" value="1"/>
</dbReference>
<dbReference type="AlphaFoldDB" id="A0A1M3TQZ1"/>
<dbReference type="InterPro" id="IPR012308">
    <property type="entry name" value="DNA_ligase_ATP-dep_N"/>
</dbReference>
<dbReference type="PANTHER" id="PTHR45997:SF2">
    <property type="entry name" value="ATP DEPENDENT DNA LIGASE DOMAIN PROTEIN (AFU_ORTHOLOGUE AFUA_5G02430)"/>
    <property type="match status" value="1"/>
</dbReference>
<evidence type="ECO:0000313" key="9">
    <source>
        <dbReference type="Proteomes" id="UP000184063"/>
    </source>
</evidence>
<dbReference type="InterPro" id="IPR029710">
    <property type="entry name" value="LIG4"/>
</dbReference>
<evidence type="ECO:0000256" key="5">
    <source>
        <dbReference type="ARBA" id="ARBA00023242"/>
    </source>
</evidence>
<keyword evidence="5" id="KW-0539">Nucleus</keyword>
<keyword evidence="2" id="KW-0436">Ligase</keyword>
<evidence type="ECO:0000256" key="2">
    <source>
        <dbReference type="ARBA" id="ARBA00022598"/>
    </source>
</evidence>
<evidence type="ECO:0000256" key="6">
    <source>
        <dbReference type="SAM" id="MobiDB-lite"/>
    </source>
</evidence>
<dbReference type="InterPro" id="IPR012310">
    <property type="entry name" value="DNA_ligase_ATP-dep_cent"/>
</dbReference>
<dbReference type="GO" id="GO:0006297">
    <property type="term" value="P:nucleotide-excision repair, DNA gap filling"/>
    <property type="evidence" value="ECO:0007669"/>
    <property type="project" value="TreeGrafter"/>
</dbReference>
<dbReference type="Gene3D" id="3.30.470.30">
    <property type="entry name" value="DNA ligase/mRNA capping enzyme"/>
    <property type="match status" value="1"/>
</dbReference>
<dbReference type="SUPFAM" id="SSF56091">
    <property type="entry name" value="DNA ligase/mRNA capping enzyme, catalytic domain"/>
    <property type="match status" value="1"/>
</dbReference>
<dbReference type="InterPro" id="IPR012340">
    <property type="entry name" value="NA-bd_OB-fold"/>
</dbReference>
<dbReference type="Gene3D" id="2.40.50.140">
    <property type="entry name" value="Nucleic acid-binding proteins"/>
    <property type="match status" value="1"/>
</dbReference>
<dbReference type="GO" id="GO:0003910">
    <property type="term" value="F:DNA ligase (ATP) activity"/>
    <property type="evidence" value="ECO:0007669"/>
    <property type="project" value="InterPro"/>
</dbReference>
<feature type="domain" description="ATP-dependent DNA ligase family profile" evidence="7">
    <location>
        <begin position="393"/>
        <end position="537"/>
    </location>
</feature>
<evidence type="ECO:0000256" key="4">
    <source>
        <dbReference type="ARBA" id="ARBA00022840"/>
    </source>
</evidence>